<name>A0A6S7KDB8_PARCT</name>
<organism evidence="1 2">
    <name type="scientific">Paramuricea clavata</name>
    <name type="common">Red gorgonian</name>
    <name type="synonym">Violescent sea-whip</name>
    <dbReference type="NCBI Taxonomy" id="317549"/>
    <lineage>
        <taxon>Eukaryota</taxon>
        <taxon>Metazoa</taxon>
        <taxon>Cnidaria</taxon>
        <taxon>Anthozoa</taxon>
        <taxon>Octocorallia</taxon>
        <taxon>Malacalcyonacea</taxon>
        <taxon>Plexauridae</taxon>
        <taxon>Paramuricea</taxon>
    </lineage>
</organism>
<dbReference type="SUPFAM" id="SSF56672">
    <property type="entry name" value="DNA/RNA polymerases"/>
    <property type="match status" value="1"/>
</dbReference>
<dbReference type="Proteomes" id="UP001152795">
    <property type="component" value="Unassembled WGS sequence"/>
</dbReference>
<dbReference type="OrthoDB" id="5990125at2759"/>
<dbReference type="EMBL" id="CACRXK020026183">
    <property type="protein sequence ID" value="CAB4040030.1"/>
    <property type="molecule type" value="Genomic_DNA"/>
</dbReference>
<comment type="caution">
    <text evidence="1">The sequence shown here is derived from an EMBL/GenBank/DDBJ whole genome shotgun (WGS) entry which is preliminary data.</text>
</comment>
<reference evidence="1" key="1">
    <citation type="submission" date="2020-04" db="EMBL/GenBank/DDBJ databases">
        <authorList>
            <person name="Alioto T."/>
            <person name="Alioto T."/>
            <person name="Gomez Garrido J."/>
        </authorList>
    </citation>
    <scope>NUCLEOTIDE SEQUENCE</scope>
    <source>
        <strain evidence="1">A484AB</strain>
    </source>
</reference>
<dbReference type="AlphaFoldDB" id="A0A6S7KDB8"/>
<dbReference type="InterPro" id="IPR043502">
    <property type="entry name" value="DNA/RNA_pol_sf"/>
</dbReference>
<evidence type="ECO:0000313" key="1">
    <source>
        <dbReference type="EMBL" id="CAB4040030.1"/>
    </source>
</evidence>
<feature type="non-terminal residue" evidence="1">
    <location>
        <position position="476"/>
    </location>
</feature>
<dbReference type="Pfam" id="PF00078">
    <property type="entry name" value="RVT_1"/>
    <property type="match status" value="1"/>
</dbReference>
<evidence type="ECO:0000313" key="2">
    <source>
        <dbReference type="Proteomes" id="UP001152795"/>
    </source>
</evidence>
<dbReference type="CDD" id="cd01650">
    <property type="entry name" value="RT_nLTR_like"/>
    <property type="match status" value="1"/>
</dbReference>
<keyword evidence="2" id="KW-1185">Reference proteome</keyword>
<sequence length="476" mass="53764">DYDAHPASTTTFCDPISDINISPDDVQRALLSLDDNKATGSDKIPAKLLRCCAPYISSSLADLFNRSLTSGSVPAEWKVSNIIPIPKGGQKNEVSNYRPISLLPIVSKVLERCIYDQLINHVSSELHNLQYGFLRGKSTTSQLLKVLHEFGESLDKRIQTDVLYLDFAKAFDRVDHQLLLKKLSNFGICGNLLSWFHNYLSDRHQKVTILGKTSRSIPVLSGVPQGSILGPLLFLVYVNDLPEKSTTSSVVLFADDTKCYHAIRTTDDVKALQCDLDGISQWCRTWRMNLNETKCGVLKVTRNLKPVQSSYHLNNDNSANSTVIRKRLVQKDLGVLITADLKWNQQVSVVCAKANRMLGFVKRSSIKMHDPRTRTALYKTLVRSRFAYSSQVWSPQSVSLILEVEKIQRRATRFILSLSFRSETSYQERLLKTGLLPLSYWHEYLELVYLFKAIKLNDSQISIVSNACITKRATTN</sequence>
<protein>
    <submittedName>
        <fullName evidence="1">Uncharacterized protein</fullName>
    </submittedName>
</protein>
<dbReference type="PANTHER" id="PTHR33332">
    <property type="entry name" value="REVERSE TRANSCRIPTASE DOMAIN-CONTAINING PROTEIN"/>
    <property type="match status" value="1"/>
</dbReference>
<gene>
    <name evidence="1" type="ORF">PACLA_8A051034</name>
</gene>
<dbReference type="InterPro" id="IPR000477">
    <property type="entry name" value="RT_dom"/>
</dbReference>
<proteinExistence type="predicted"/>
<dbReference type="PROSITE" id="PS50878">
    <property type="entry name" value="RT_POL"/>
    <property type="match status" value="1"/>
</dbReference>
<feature type="non-terminal residue" evidence="1">
    <location>
        <position position="1"/>
    </location>
</feature>
<accession>A0A6S7KDB8</accession>